<proteinExistence type="predicted"/>
<protein>
    <recommendedName>
        <fullName evidence="5">Apea-like HEPN domain-containing protein</fullName>
    </recommendedName>
</protein>
<reference evidence="1" key="1">
    <citation type="journal article" date="2014" name="Int. J. Syst. Evol. Microbiol.">
        <title>Complete genome sequence of Corynebacterium casei LMG S-19264T (=DSM 44701T), isolated from a smear-ripened cheese.</title>
        <authorList>
            <consortium name="US DOE Joint Genome Institute (JGI-PGF)"/>
            <person name="Walter F."/>
            <person name="Albersmeier A."/>
            <person name="Kalinowski J."/>
            <person name="Ruckert C."/>
        </authorList>
    </citation>
    <scope>NUCLEOTIDE SEQUENCE</scope>
    <source>
        <strain evidence="1">KCTC 12343</strain>
    </source>
</reference>
<reference evidence="2 3" key="2">
    <citation type="submission" date="2019-02" db="EMBL/GenBank/DDBJ databases">
        <title>Draft Genome Sequences of Six Type Strains of the Genus Massilia.</title>
        <authorList>
            <person name="Miess H."/>
            <person name="Frediansyhah A."/>
            <person name="Gross H."/>
        </authorList>
    </citation>
    <scope>NUCLEOTIDE SEQUENCE [LARGE SCALE GENOMIC DNA]</scope>
    <source>
        <strain evidence="2 3">DSM 17472</strain>
    </source>
</reference>
<dbReference type="Proteomes" id="UP000628442">
    <property type="component" value="Unassembled WGS sequence"/>
</dbReference>
<name>A0A411X2G9_9BURK</name>
<dbReference type="EMBL" id="BMWV01000028">
    <property type="protein sequence ID" value="GGY69852.1"/>
    <property type="molecule type" value="Genomic_DNA"/>
</dbReference>
<organism evidence="1 4">
    <name type="scientific">Pseudoduganella albidiflava</name>
    <dbReference type="NCBI Taxonomy" id="321983"/>
    <lineage>
        <taxon>Bacteria</taxon>
        <taxon>Pseudomonadati</taxon>
        <taxon>Pseudomonadota</taxon>
        <taxon>Betaproteobacteria</taxon>
        <taxon>Burkholderiales</taxon>
        <taxon>Oxalobacteraceae</taxon>
        <taxon>Telluria group</taxon>
        <taxon>Pseudoduganella</taxon>
    </lineage>
</organism>
<keyword evidence="3" id="KW-1185">Reference proteome</keyword>
<dbReference type="AlphaFoldDB" id="A0A411X2G9"/>
<evidence type="ECO:0000313" key="4">
    <source>
        <dbReference type="Proteomes" id="UP000628442"/>
    </source>
</evidence>
<accession>A0A411X2G9</accession>
<evidence type="ECO:0000313" key="3">
    <source>
        <dbReference type="Proteomes" id="UP000292307"/>
    </source>
</evidence>
<dbReference type="EMBL" id="CP036401">
    <property type="protein sequence ID" value="QBI03108.1"/>
    <property type="molecule type" value="Genomic_DNA"/>
</dbReference>
<evidence type="ECO:0000313" key="2">
    <source>
        <dbReference type="EMBL" id="QBI03108.1"/>
    </source>
</evidence>
<sequence>MPLPLDLIGLLSAPHPKKIFERLLKEKERKPNKAVWSLTNEILPVDLYCYLSVKFGRPNGPQNFFRNDDSDNLIHWDWMLDHPTGHINFLGTNFRTEIWVSGDFSLEKEDCHELVKLIKDDFKNHGREMSEARKSLEKWAEFVNPYQRLSRSVEQMLSEIRKLDLQPETQSLPDFADDEEAFKESWGEALGRYSKGLGLCFGVRSMLPVMAEAYVNFLLFVLMRAELKTDNRLRENTLRQPIDIRVKSLHMTCVGFEKPIDYTTSQCKAYHSLVNERNDLLHGNVVLEKLKFNDVYFNGKVPIFSEYRSMWKRTVGVEIDAVGLHRLEKEVEVVQSFIEYITSCLQPEVQKTIKYVAQKRELGWNSKTGGISVLFPDHLADFKVGFGGAIKQDSYST</sequence>
<dbReference type="Proteomes" id="UP000292307">
    <property type="component" value="Chromosome"/>
</dbReference>
<dbReference type="RefSeq" id="WP_131147214.1">
    <property type="nucleotide sequence ID" value="NZ_BMWV01000028.1"/>
</dbReference>
<gene>
    <name evidence="2" type="ORF">EYF70_21430</name>
    <name evidence="1" type="ORF">GCM10007387_59760</name>
</gene>
<evidence type="ECO:0000313" key="1">
    <source>
        <dbReference type="EMBL" id="GGY69852.1"/>
    </source>
</evidence>
<evidence type="ECO:0008006" key="5">
    <source>
        <dbReference type="Google" id="ProtNLM"/>
    </source>
</evidence>
<reference evidence="1" key="3">
    <citation type="submission" date="2022-12" db="EMBL/GenBank/DDBJ databases">
        <authorList>
            <person name="Sun Q."/>
            <person name="Kim S."/>
        </authorList>
    </citation>
    <scope>NUCLEOTIDE SEQUENCE</scope>
    <source>
        <strain evidence="1">KCTC 12343</strain>
    </source>
</reference>
<dbReference type="OrthoDB" id="1491436at2"/>